<dbReference type="InterPro" id="IPR036457">
    <property type="entry name" value="PPM-type-like_dom_sf"/>
</dbReference>
<evidence type="ECO:0000256" key="14">
    <source>
        <dbReference type="RuleBase" id="RU003465"/>
    </source>
</evidence>
<accession>A0A8J8SXQ1</accession>
<evidence type="ECO:0000256" key="6">
    <source>
        <dbReference type="ARBA" id="ARBA00022723"/>
    </source>
</evidence>
<dbReference type="Gene3D" id="3.60.40.10">
    <property type="entry name" value="PPM-type phosphatase domain"/>
    <property type="match status" value="1"/>
</dbReference>
<comment type="cofactor">
    <cofactor evidence="2">
        <name>Mg(2+)</name>
        <dbReference type="ChEBI" id="CHEBI:18420"/>
    </cofactor>
</comment>
<dbReference type="PROSITE" id="PS01032">
    <property type="entry name" value="PPM_1"/>
    <property type="match status" value="1"/>
</dbReference>
<dbReference type="EC" id="3.1.3.16" evidence="5"/>
<evidence type="ECO:0000256" key="15">
    <source>
        <dbReference type="SAM" id="MobiDB-lite"/>
    </source>
</evidence>
<reference evidence="17" key="1">
    <citation type="submission" date="2019-06" db="EMBL/GenBank/DDBJ databases">
        <authorList>
            <person name="Zheng W."/>
        </authorList>
    </citation>
    <scope>NUCLEOTIDE SEQUENCE</scope>
    <source>
        <strain evidence="17">QDHG01</strain>
    </source>
</reference>
<comment type="similarity">
    <text evidence="4 14">Belongs to the PP2C family.</text>
</comment>
<evidence type="ECO:0000256" key="7">
    <source>
        <dbReference type="ARBA" id="ARBA00022801"/>
    </source>
</evidence>
<evidence type="ECO:0000256" key="10">
    <source>
        <dbReference type="ARBA" id="ARBA00023136"/>
    </source>
</evidence>
<dbReference type="GO" id="GO:0046872">
    <property type="term" value="F:metal ion binding"/>
    <property type="evidence" value="ECO:0007669"/>
    <property type="project" value="UniProtKB-KW"/>
</dbReference>
<evidence type="ECO:0000256" key="3">
    <source>
        <dbReference type="ARBA" id="ARBA00004170"/>
    </source>
</evidence>
<feature type="compositionally biased region" description="Low complexity" evidence="15">
    <location>
        <begin position="219"/>
        <end position="233"/>
    </location>
</feature>
<feature type="domain" description="PPM-type phosphatase" evidence="16">
    <location>
        <begin position="487"/>
        <end position="793"/>
    </location>
</feature>
<evidence type="ECO:0000313" key="18">
    <source>
        <dbReference type="Proteomes" id="UP000785679"/>
    </source>
</evidence>
<evidence type="ECO:0000256" key="1">
    <source>
        <dbReference type="ARBA" id="ARBA00001936"/>
    </source>
</evidence>
<comment type="cofactor">
    <cofactor evidence="1">
        <name>Mn(2+)</name>
        <dbReference type="ChEBI" id="CHEBI:29035"/>
    </cofactor>
</comment>
<evidence type="ECO:0000256" key="4">
    <source>
        <dbReference type="ARBA" id="ARBA00006702"/>
    </source>
</evidence>
<dbReference type="Pfam" id="PF00481">
    <property type="entry name" value="PP2C"/>
    <property type="match status" value="1"/>
</dbReference>
<evidence type="ECO:0000256" key="9">
    <source>
        <dbReference type="ARBA" id="ARBA00022912"/>
    </source>
</evidence>
<dbReference type="OrthoDB" id="10264738at2759"/>
<dbReference type="PROSITE" id="PS51746">
    <property type="entry name" value="PPM_2"/>
    <property type="match status" value="1"/>
</dbReference>
<evidence type="ECO:0000256" key="12">
    <source>
        <dbReference type="ARBA" id="ARBA00047761"/>
    </source>
</evidence>
<organism evidence="17 18">
    <name type="scientific">Halteria grandinella</name>
    <dbReference type="NCBI Taxonomy" id="5974"/>
    <lineage>
        <taxon>Eukaryota</taxon>
        <taxon>Sar</taxon>
        <taxon>Alveolata</taxon>
        <taxon>Ciliophora</taxon>
        <taxon>Intramacronucleata</taxon>
        <taxon>Spirotrichea</taxon>
        <taxon>Stichotrichia</taxon>
        <taxon>Sporadotrichida</taxon>
        <taxon>Halteriidae</taxon>
        <taxon>Halteria</taxon>
    </lineage>
</organism>
<dbReference type="FunFam" id="3.60.40.10:FF:000099">
    <property type="entry name" value="Uncharacterized protein"/>
    <property type="match status" value="1"/>
</dbReference>
<feature type="region of interest" description="Disordered" evidence="15">
    <location>
        <begin position="328"/>
        <end position="350"/>
    </location>
</feature>
<evidence type="ECO:0000256" key="8">
    <source>
        <dbReference type="ARBA" id="ARBA00022842"/>
    </source>
</evidence>
<dbReference type="SMART" id="SM00332">
    <property type="entry name" value="PP2Cc"/>
    <property type="match status" value="1"/>
</dbReference>
<proteinExistence type="inferred from homology"/>
<dbReference type="PANTHER" id="PTHR13832:SF803">
    <property type="entry name" value="PROTEIN PHOSPHATASE 1G"/>
    <property type="match status" value="1"/>
</dbReference>
<gene>
    <name evidence="17" type="ORF">FGO68_gene7110</name>
</gene>
<keyword evidence="11" id="KW-0464">Manganese</keyword>
<dbReference type="Proteomes" id="UP000785679">
    <property type="component" value="Unassembled WGS sequence"/>
</dbReference>
<dbReference type="AlphaFoldDB" id="A0A8J8SXQ1"/>
<name>A0A8J8SXQ1_HALGN</name>
<comment type="caution">
    <text evidence="17">The sequence shown here is derived from an EMBL/GenBank/DDBJ whole genome shotgun (WGS) entry which is preliminary data.</text>
</comment>
<feature type="region of interest" description="Disordered" evidence="15">
    <location>
        <begin position="438"/>
        <end position="460"/>
    </location>
</feature>
<evidence type="ECO:0000256" key="2">
    <source>
        <dbReference type="ARBA" id="ARBA00001946"/>
    </source>
</evidence>
<evidence type="ECO:0000256" key="5">
    <source>
        <dbReference type="ARBA" id="ARBA00013081"/>
    </source>
</evidence>
<evidence type="ECO:0000313" key="17">
    <source>
        <dbReference type="EMBL" id="TNV74465.1"/>
    </source>
</evidence>
<feature type="compositionally biased region" description="Polar residues" evidence="15">
    <location>
        <begin position="811"/>
        <end position="830"/>
    </location>
</feature>
<dbReference type="GO" id="GO:0004722">
    <property type="term" value="F:protein serine/threonine phosphatase activity"/>
    <property type="evidence" value="ECO:0007669"/>
    <property type="project" value="UniProtKB-EC"/>
</dbReference>
<keyword evidence="10" id="KW-0472">Membrane</keyword>
<keyword evidence="6" id="KW-0479">Metal-binding</keyword>
<comment type="subcellular location">
    <subcellularLocation>
        <location evidence="3">Membrane</location>
        <topology evidence="3">Peripheral membrane protein</topology>
    </subcellularLocation>
</comment>
<feature type="region of interest" description="Disordered" evidence="15">
    <location>
        <begin position="268"/>
        <end position="306"/>
    </location>
</feature>
<comment type="catalytic activity">
    <reaction evidence="12">
        <text>O-phospho-L-seryl-[protein] + H2O = L-seryl-[protein] + phosphate</text>
        <dbReference type="Rhea" id="RHEA:20629"/>
        <dbReference type="Rhea" id="RHEA-COMP:9863"/>
        <dbReference type="Rhea" id="RHEA-COMP:11604"/>
        <dbReference type="ChEBI" id="CHEBI:15377"/>
        <dbReference type="ChEBI" id="CHEBI:29999"/>
        <dbReference type="ChEBI" id="CHEBI:43474"/>
        <dbReference type="ChEBI" id="CHEBI:83421"/>
        <dbReference type="EC" id="3.1.3.16"/>
    </reaction>
</comment>
<feature type="region of interest" description="Disordered" evidence="15">
    <location>
        <begin position="804"/>
        <end position="833"/>
    </location>
</feature>
<dbReference type="PANTHER" id="PTHR13832">
    <property type="entry name" value="PROTEIN PHOSPHATASE 2C"/>
    <property type="match status" value="1"/>
</dbReference>
<dbReference type="EMBL" id="RRYP01016966">
    <property type="protein sequence ID" value="TNV74465.1"/>
    <property type="molecule type" value="Genomic_DNA"/>
</dbReference>
<keyword evidence="9 14" id="KW-0904">Protein phosphatase</keyword>
<feature type="compositionally biased region" description="Low complexity" evidence="15">
    <location>
        <begin position="335"/>
        <end position="347"/>
    </location>
</feature>
<dbReference type="InterPro" id="IPR015655">
    <property type="entry name" value="PP2C"/>
</dbReference>
<dbReference type="SUPFAM" id="SSF81606">
    <property type="entry name" value="PP2C-like"/>
    <property type="match status" value="1"/>
</dbReference>
<dbReference type="InterPro" id="IPR001932">
    <property type="entry name" value="PPM-type_phosphatase-like_dom"/>
</dbReference>
<evidence type="ECO:0000256" key="11">
    <source>
        <dbReference type="ARBA" id="ARBA00023211"/>
    </source>
</evidence>
<evidence type="ECO:0000259" key="16">
    <source>
        <dbReference type="PROSITE" id="PS51746"/>
    </source>
</evidence>
<dbReference type="GO" id="GO:0016020">
    <property type="term" value="C:membrane"/>
    <property type="evidence" value="ECO:0007669"/>
    <property type="project" value="UniProtKB-SubCell"/>
</dbReference>
<protein>
    <recommendedName>
        <fullName evidence="5">protein-serine/threonine phosphatase</fullName>
        <ecNumber evidence="5">3.1.3.16</ecNumber>
    </recommendedName>
</protein>
<dbReference type="InterPro" id="IPR000222">
    <property type="entry name" value="PP2C_BS"/>
</dbReference>
<keyword evidence="8" id="KW-0460">Magnesium</keyword>
<keyword evidence="18" id="KW-1185">Reference proteome</keyword>
<comment type="catalytic activity">
    <reaction evidence="13">
        <text>O-phospho-L-threonyl-[protein] + H2O = L-threonyl-[protein] + phosphate</text>
        <dbReference type="Rhea" id="RHEA:47004"/>
        <dbReference type="Rhea" id="RHEA-COMP:11060"/>
        <dbReference type="Rhea" id="RHEA-COMP:11605"/>
        <dbReference type="ChEBI" id="CHEBI:15377"/>
        <dbReference type="ChEBI" id="CHEBI:30013"/>
        <dbReference type="ChEBI" id="CHEBI:43474"/>
        <dbReference type="ChEBI" id="CHEBI:61977"/>
        <dbReference type="EC" id="3.1.3.16"/>
    </reaction>
</comment>
<evidence type="ECO:0000256" key="13">
    <source>
        <dbReference type="ARBA" id="ARBA00048336"/>
    </source>
</evidence>
<feature type="compositionally biased region" description="Polar residues" evidence="15">
    <location>
        <begin position="923"/>
        <end position="934"/>
    </location>
</feature>
<feature type="region of interest" description="Disordered" evidence="15">
    <location>
        <begin position="919"/>
        <end position="946"/>
    </location>
</feature>
<dbReference type="CDD" id="cd00143">
    <property type="entry name" value="PP2Cc"/>
    <property type="match status" value="1"/>
</dbReference>
<sequence>MIMERNKEGVVHQALVGKIIQKKAVEKQHQQQSISAIMEDQNESKGINAISSFVATTPLLNKPYLGEHHNKLQIGSLSQRPPSMNGRQVAQKQQAHYFSSSHFKENISANIVKDSTGGSTATLLDNKSQPGLVQARHSLKPIITPNLNHQPQMRFSIGQAASTPKISPSLNLYHTTLGLPQNCAKPKQSVALNYSGVPLPQGSQGSQIGSFIQKSTRLSQSPPSSARSSQKPKVMPGSSIPKNAFSQIASNFKFISGGNMGNAVRQTTRIEGPFQRQTIYKPVSTHNRRKSEERSQSKDRKKSADKASIFQTLQLNLQNHSFAIGCKTQPDEDVSQGQKKSIQKSQSTSNGLLLKAKEALNAISNHQSMKALNQPSPKAQTKVSLKERTSLEPTIDQRHYQLVPQPLSTKNQTQTQVKVTKVTCSSTRNSTQHKTNIFSTQPLAQKQGTSLEPTDGSQQQLQPAHKIIVPNHEPTKHSLKRNGLVRAYAANTNQGLVRNYNEDRVSIILNILKPQSKSYVPDSKWPRCSFFAIYDGHGGALCADFLRDNLHQFVIQEASFPDNPREAIRSGFAKAEDTFLTKALSEDGSKVLDKSGSCAIVMMIVDDMCYVANVGDSRAVLSMQEGRQFTALTRDQKPCDEIERKRIYQAGGQIYHRSAQNLIKSEDEKVESIVGPLRVLPGRLSVSRTFGDVEAKVARFGGNPNVVIAAPEITSFKISNLEHDYIVLGCDGIYDKLSNEDVVRCVWNSVSDNRQLKVANNVHKQCGMGVEYVLKNSLLRRTLDNVTVVMVAFSNFKKAVFGEQSKENRQESTASGKQKQAKENIQNHSNQVKDRVSLLENDKTANNGGIKPVKPLHSLKIDTNLGTNISAPKSMTNAQVLNSFTVKQSYSTQNSGIPIKMQSDDSKKINTLQSKNPVVPLQKGTNPTQSSKHVSTGPKHFDFLHV</sequence>
<feature type="compositionally biased region" description="Basic and acidic residues" evidence="15">
    <location>
        <begin position="290"/>
        <end position="305"/>
    </location>
</feature>
<feature type="region of interest" description="Disordered" evidence="15">
    <location>
        <begin position="214"/>
        <end position="242"/>
    </location>
</feature>
<keyword evidence="7 14" id="KW-0378">Hydrolase</keyword>